<dbReference type="AlphaFoldDB" id="A0A170USX8"/>
<name>A0A170USX8_TRIIF</name>
<dbReference type="GO" id="GO:0004793">
    <property type="term" value="F:threonine aldolase activity"/>
    <property type="evidence" value="ECO:0007669"/>
    <property type="project" value="UniProtKB-EC"/>
</dbReference>
<organism evidence="1">
    <name type="scientific">Triatoma infestans</name>
    <name type="common">Assassin bug</name>
    <dbReference type="NCBI Taxonomy" id="30076"/>
    <lineage>
        <taxon>Eukaryota</taxon>
        <taxon>Metazoa</taxon>
        <taxon>Ecdysozoa</taxon>
        <taxon>Arthropoda</taxon>
        <taxon>Hexapoda</taxon>
        <taxon>Insecta</taxon>
        <taxon>Pterygota</taxon>
        <taxon>Neoptera</taxon>
        <taxon>Paraneoptera</taxon>
        <taxon>Hemiptera</taxon>
        <taxon>Heteroptera</taxon>
        <taxon>Panheteroptera</taxon>
        <taxon>Cimicomorpha</taxon>
        <taxon>Reduviidae</taxon>
        <taxon>Triatominae</taxon>
        <taxon>Triatoma</taxon>
    </lineage>
</organism>
<sequence>MIWAAKSSQLILEATRNNILLIIWIHL</sequence>
<dbReference type="EMBL" id="GEMB01007299">
    <property type="protein sequence ID" value="JAR96078.1"/>
    <property type="molecule type" value="Transcribed_RNA"/>
</dbReference>
<evidence type="ECO:0000313" key="1">
    <source>
        <dbReference type="EMBL" id="JAR96078.1"/>
    </source>
</evidence>
<reference evidence="1" key="1">
    <citation type="submission" date="2016-04" db="EMBL/GenBank/DDBJ databases">
        <authorList>
            <person name="Calderon-Fernandez G.M.Sr."/>
        </authorList>
    </citation>
    <scope>NUCLEOTIDE SEQUENCE</scope>
    <source>
        <strain evidence="1">Int1</strain>
        <tissue evidence="1">Integument</tissue>
    </source>
</reference>
<protein>
    <submittedName>
        <fullName evidence="1">Threonine aldolase</fullName>
        <ecNumber evidence="1">4.1.2.5</ecNumber>
    </submittedName>
</protein>
<keyword evidence="1" id="KW-0456">Lyase</keyword>
<dbReference type="EC" id="4.1.2.5" evidence="1"/>
<proteinExistence type="predicted"/>
<accession>A0A170USX8</accession>
<reference evidence="1" key="2">
    <citation type="journal article" date="2017" name="J. Med. Entomol.">
        <title>Transcriptome Analysis of the Triatoma infestans (Hemiptera: Reduviidae) Integument.</title>
        <authorList>
            <person name="Calderon-Fernandez G.M."/>
            <person name="Moriconi D.E."/>
            <person name="Dulbecco A.B."/>
            <person name="Juarez M.P."/>
        </authorList>
    </citation>
    <scope>NUCLEOTIDE SEQUENCE</scope>
    <source>
        <strain evidence="1">Int1</strain>
        <tissue evidence="1">Integument</tissue>
    </source>
</reference>